<dbReference type="GO" id="GO:0009948">
    <property type="term" value="P:anterior/posterior axis specification"/>
    <property type="evidence" value="ECO:0007669"/>
    <property type="project" value="TreeGrafter"/>
</dbReference>
<dbReference type="GO" id="GO:0006357">
    <property type="term" value="P:regulation of transcription by RNA polymerase II"/>
    <property type="evidence" value="ECO:0007669"/>
    <property type="project" value="TreeGrafter"/>
</dbReference>
<proteinExistence type="inferred from homology"/>
<dbReference type="Proteomes" id="UP000053660">
    <property type="component" value="Unassembled WGS sequence"/>
</dbReference>
<reference evidence="9 10" key="1">
    <citation type="submission" date="2014-03" db="EMBL/GenBank/DDBJ databases">
        <title>Draft genome of the hookworm Oesophagostomum dentatum.</title>
        <authorList>
            <person name="Mitreva M."/>
        </authorList>
    </citation>
    <scope>NUCLEOTIDE SEQUENCE [LARGE SCALE GENOMIC DNA]</scope>
    <source>
        <strain evidence="9 10">OD-Hann</strain>
    </source>
</reference>
<dbReference type="PANTHER" id="PTHR24332">
    <property type="entry name" value="HOMEOBOX PROTEIN CDX"/>
    <property type="match status" value="1"/>
</dbReference>
<evidence type="ECO:0000256" key="1">
    <source>
        <dbReference type="ARBA" id="ARBA00004123"/>
    </source>
</evidence>
<dbReference type="CDD" id="cd00086">
    <property type="entry name" value="homeodomain"/>
    <property type="match status" value="1"/>
</dbReference>
<dbReference type="GO" id="GO:0009887">
    <property type="term" value="P:animal organ morphogenesis"/>
    <property type="evidence" value="ECO:0007669"/>
    <property type="project" value="TreeGrafter"/>
</dbReference>
<organism evidence="9 10">
    <name type="scientific">Oesophagostomum dentatum</name>
    <name type="common">Nodular worm</name>
    <dbReference type="NCBI Taxonomy" id="61180"/>
    <lineage>
        <taxon>Eukaryota</taxon>
        <taxon>Metazoa</taxon>
        <taxon>Ecdysozoa</taxon>
        <taxon>Nematoda</taxon>
        <taxon>Chromadorea</taxon>
        <taxon>Rhabditida</taxon>
        <taxon>Rhabditina</taxon>
        <taxon>Rhabditomorpha</taxon>
        <taxon>Strongyloidea</taxon>
        <taxon>Strongylidae</taxon>
        <taxon>Oesophagostomum</taxon>
    </lineage>
</organism>
<sequence>MVYSDYQRLELEKEFCTSTFVTSERKAELSSLLNLTERQIKIWFQNR</sequence>
<comment type="similarity">
    <text evidence="2">Belongs to the Caudal homeobox family.</text>
</comment>
<dbReference type="SUPFAM" id="SSF46689">
    <property type="entry name" value="Homeodomain-like"/>
    <property type="match status" value="1"/>
</dbReference>
<dbReference type="GO" id="GO:0005634">
    <property type="term" value="C:nucleus"/>
    <property type="evidence" value="ECO:0007669"/>
    <property type="project" value="UniProtKB-SubCell"/>
</dbReference>
<gene>
    <name evidence="9" type="ORF">OESDEN_25610</name>
</gene>
<evidence type="ECO:0000256" key="4">
    <source>
        <dbReference type="ARBA" id="ARBA00023155"/>
    </source>
</evidence>
<dbReference type="InterPro" id="IPR047152">
    <property type="entry name" value="Caudal_homeobox"/>
</dbReference>
<dbReference type="InterPro" id="IPR020479">
    <property type="entry name" value="HD_metazoa"/>
</dbReference>
<evidence type="ECO:0000256" key="7">
    <source>
        <dbReference type="RuleBase" id="RU000682"/>
    </source>
</evidence>
<accession>A0A0B1RQ70</accession>
<dbReference type="SMART" id="SM00389">
    <property type="entry name" value="HOX"/>
    <property type="match status" value="1"/>
</dbReference>
<protein>
    <submittedName>
        <fullName evidence="9">Homeobox domain protein</fullName>
    </submittedName>
</protein>
<dbReference type="EMBL" id="KN613397">
    <property type="protein sequence ID" value="KHJ74774.1"/>
    <property type="molecule type" value="Genomic_DNA"/>
</dbReference>
<evidence type="ECO:0000313" key="10">
    <source>
        <dbReference type="Proteomes" id="UP000053660"/>
    </source>
</evidence>
<dbReference type="GO" id="GO:0003700">
    <property type="term" value="F:DNA-binding transcription factor activity"/>
    <property type="evidence" value="ECO:0007669"/>
    <property type="project" value="TreeGrafter"/>
</dbReference>
<keyword evidence="5 6" id="KW-0539">Nucleus</keyword>
<dbReference type="AlphaFoldDB" id="A0A0B1RQ70"/>
<dbReference type="OrthoDB" id="6159439at2759"/>
<dbReference type="InterPro" id="IPR009057">
    <property type="entry name" value="Homeodomain-like_sf"/>
</dbReference>
<name>A0A0B1RQ70_OESDE</name>
<dbReference type="PRINTS" id="PR00024">
    <property type="entry name" value="HOMEOBOX"/>
</dbReference>
<feature type="domain" description="Homeobox" evidence="8">
    <location>
        <begin position="1"/>
        <end position="47"/>
    </location>
</feature>
<keyword evidence="4 6" id="KW-0371">Homeobox</keyword>
<dbReference type="InterPro" id="IPR001356">
    <property type="entry name" value="HD"/>
</dbReference>
<dbReference type="Gene3D" id="1.10.10.60">
    <property type="entry name" value="Homeodomain-like"/>
    <property type="match status" value="1"/>
</dbReference>
<evidence type="ECO:0000313" key="9">
    <source>
        <dbReference type="EMBL" id="KHJ74774.1"/>
    </source>
</evidence>
<comment type="subcellular location">
    <subcellularLocation>
        <location evidence="1 6 7">Nucleus</location>
    </subcellularLocation>
</comment>
<dbReference type="GO" id="GO:0030154">
    <property type="term" value="P:cell differentiation"/>
    <property type="evidence" value="ECO:0007669"/>
    <property type="project" value="TreeGrafter"/>
</dbReference>
<dbReference type="GO" id="GO:0000977">
    <property type="term" value="F:RNA polymerase II transcription regulatory region sequence-specific DNA binding"/>
    <property type="evidence" value="ECO:0007669"/>
    <property type="project" value="TreeGrafter"/>
</dbReference>
<evidence type="ECO:0000256" key="5">
    <source>
        <dbReference type="ARBA" id="ARBA00023242"/>
    </source>
</evidence>
<evidence type="ECO:0000256" key="6">
    <source>
        <dbReference type="PROSITE-ProRule" id="PRU00108"/>
    </source>
</evidence>
<keyword evidence="10" id="KW-1185">Reference proteome</keyword>
<dbReference type="PANTHER" id="PTHR24332:SF9">
    <property type="entry name" value="HOMEOTIC PROTEIN CAUDAL"/>
    <property type="match status" value="1"/>
</dbReference>
<evidence type="ECO:0000256" key="2">
    <source>
        <dbReference type="ARBA" id="ARBA00010341"/>
    </source>
</evidence>
<keyword evidence="3 6" id="KW-0238">DNA-binding</keyword>
<evidence type="ECO:0000259" key="8">
    <source>
        <dbReference type="PROSITE" id="PS50071"/>
    </source>
</evidence>
<dbReference type="PROSITE" id="PS50071">
    <property type="entry name" value="HOMEOBOX_2"/>
    <property type="match status" value="1"/>
</dbReference>
<evidence type="ECO:0000256" key="3">
    <source>
        <dbReference type="ARBA" id="ARBA00023125"/>
    </source>
</evidence>
<dbReference type="Pfam" id="PF00046">
    <property type="entry name" value="Homeodomain"/>
    <property type="match status" value="1"/>
</dbReference>